<protein>
    <submittedName>
        <fullName evidence="3">D-beta-hydroxybutyrate dehydrogenase (BDH) (3-hydroxybutyrate dehydrogenase) (3-HBDH)</fullName>
        <ecNumber evidence="3">1.1.1.30</ecNumber>
    </submittedName>
</protein>
<organism evidence="3 4">
    <name type="scientific">Herminiimonas arsenicoxydans</name>
    <dbReference type="NCBI Taxonomy" id="204773"/>
    <lineage>
        <taxon>Bacteria</taxon>
        <taxon>Pseudomonadati</taxon>
        <taxon>Pseudomonadota</taxon>
        <taxon>Betaproteobacteria</taxon>
        <taxon>Burkholderiales</taxon>
        <taxon>Oxalobacteraceae</taxon>
        <taxon>Herminiimonas</taxon>
    </lineage>
</organism>
<accession>A4G623</accession>
<dbReference type="NCBIfam" id="NF009093">
    <property type="entry name" value="PRK12429.1"/>
    <property type="match status" value="1"/>
</dbReference>
<dbReference type="EC" id="1.1.1.30" evidence="3"/>
<evidence type="ECO:0000256" key="1">
    <source>
        <dbReference type="ARBA" id="ARBA00006484"/>
    </source>
</evidence>
<dbReference type="PANTHER" id="PTHR42879">
    <property type="entry name" value="3-OXOACYL-(ACYL-CARRIER-PROTEIN) REDUCTASE"/>
    <property type="match status" value="1"/>
</dbReference>
<dbReference type="HOGENOM" id="CLU_010194_1_0_4"/>
<dbReference type="Gene3D" id="3.40.50.720">
    <property type="entry name" value="NAD(P)-binding Rossmann-like Domain"/>
    <property type="match status" value="1"/>
</dbReference>
<dbReference type="STRING" id="204773.HEAR1805"/>
<dbReference type="FunFam" id="3.40.50.720:FF:000084">
    <property type="entry name" value="Short-chain dehydrogenase reductase"/>
    <property type="match status" value="1"/>
</dbReference>
<dbReference type="PROSITE" id="PS00061">
    <property type="entry name" value="ADH_SHORT"/>
    <property type="match status" value="1"/>
</dbReference>
<dbReference type="InterPro" id="IPR011294">
    <property type="entry name" value="3-OHbutyrate_DH"/>
</dbReference>
<dbReference type="InterPro" id="IPR050259">
    <property type="entry name" value="SDR"/>
</dbReference>
<dbReference type="SUPFAM" id="SSF51735">
    <property type="entry name" value="NAD(P)-binding Rossmann-fold domains"/>
    <property type="match status" value="1"/>
</dbReference>
<sequence>MQNTTLQGKTALITGSTSGIGLGIARALAQQGAHIVLNGFGDANEIAALQAGLTQDYGVQSTYHPADMSRPQEIAAMMQFAAAKFGSVDILVNNAGIQHVADIEDFPVEKWDAIIAINLSSAFHTTRLALPAMKEKNWGRIINIASAHGLVGSAQKSAYVAAKHGIVGLSKVTALENAQTGVTCNAICPGWVLTPLVQKQVDVRAANEDVSNDDAKKGLLAEKQPSGEFVTPEQLGALAVFLCSEAANQVRGAAWSMDGGWTAQ</sequence>
<evidence type="ECO:0000256" key="2">
    <source>
        <dbReference type="RuleBase" id="RU000363"/>
    </source>
</evidence>
<dbReference type="AlphaFoldDB" id="A4G623"/>
<comment type="similarity">
    <text evidence="1 2">Belongs to the short-chain dehydrogenases/reductases (SDR) family.</text>
</comment>
<name>A4G623_HERAR</name>
<dbReference type="OrthoDB" id="9786435at2"/>
<gene>
    <name evidence="3" type="primary">bdhA</name>
    <name evidence="3" type="ordered locus">HEAR1805</name>
</gene>
<dbReference type="PANTHER" id="PTHR42879:SF2">
    <property type="entry name" value="3-OXOACYL-[ACYL-CARRIER-PROTEIN] REDUCTASE FABG"/>
    <property type="match status" value="1"/>
</dbReference>
<dbReference type="InterPro" id="IPR002347">
    <property type="entry name" value="SDR_fam"/>
</dbReference>
<dbReference type="PRINTS" id="PR00080">
    <property type="entry name" value="SDRFAMILY"/>
</dbReference>
<dbReference type="eggNOG" id="COG1028">
    <property type="taxonomic scope" value="Bacteria"/>
</dbReference>
<dbReference type="CDD" id="cd08940">
    <property type="entry name" value="HBDH_SDR_c"/>
    <property type="match status" value="1"/>
</dbReference>
<keyword evidence="3" id="KW-0560">Oxidoreductase</keyword>
<dbReference type="NCBIfam" id="TIGR01963">
    <property type="entry name" value="PHB_DH"/>
    <property type="match status" value="1"/>
</dbReference>
<dbReference type="EMBL" id="CU207211">
    <property type="protein sequence ID" value="CAL61960.1"/>
    <property type="molecule type" value="Genomic_DNA"/>
</dbReference>
<dbReference type="GO" id="GO:0032787">
    <property type="term" value="P:monocarboxylic acid metabolic process"/>
    <property type="evidence" value="ECO:0007669"/>
    <property type="project" value="UniProtKB-ARBA"/>
</dbReference>
<reference evidence="3 4" key="1">
    <citation type="journal article" date="2007" name="PLoS Genet.">
        <title>A tale of two oxidation states: bacterial colonization of arsenic-rich environments.</title>
        <authorList>
            <person name="Muller D."/>
            <person name="Medigue C."/>
            <person name="Koechler S."/>
            <person name="Barbe V."/>
            <person name="Barakat M."/>
            <person name="Talla E."/>
            <person name="Bonnefoy V."/>
            <person name="Krin E."/>
            <person name="Arsene-Ploetze F."/>
            <person name="Carapito C."/>
            <person name="Chandler M."/>
            <person name="Cournoyer B."/>
            <person name="Cruveiller S."/>
            <person name="Dossat C."/>
            <person name="Duval S."/>
            <person name="Heymann M."/>
            <person name="Leize E."/>
            <person name="Lieutaud A."/>
            <person name="Lievremont D."/>
            <person name="Makita Y."/>
            <person name="Mangenot S."/>
            <person name="Nitschke W."/>
            <person name="Ortet P."/>
            <person name="Perdrial N."/>
            <person name="Schoepp B."/>
            <person name="Siguier N."/>
            <person name="Simeonova D.D."/>
            <person name="Rouy Z."/>
            <person name="Segurens B."/>
            <person name="Turlin E."/>
            <person name="Vallenet D."/>
            <person name="Van Dorsselaer A."/>
            <person name="Weiss S."/>
            <person name="Weissenbach J."/>
            <person name="Lett M.C."/>
            <person name="Danchin A."/>
            <person name="Bertin P.N."/>
        </authorList>
    </citation>
    <scope>NUCLEOTIDE SEQUENCE [LARGE SCALE GENOMIC DNA]</scope>
    <source>
        <strain evidence="4">ULPAs1</strain>
    </source>
</reference>
<evidence type="ECO:0000313" key="4">
    <source>
        <dbReference type="Proteomes" id="UP000006697"/>
    </source>
</evidence>
<dbReference type="Pfam" id="PF00106">
    <property type="entry name" value="adh_short"/>
    <property type="match status" value="1"/>
</dbReference>
<dbReference type="InterPro" id="IPR036291">
    <property type="entry name" value="NAD(P)-bd_dom_sf"/>
</dbReference>
<evidence type="ECO:0000313" key="3">
    <source>
        <dbReference type="EMBL" id="CAL61960.1"/>
    </source>
</evidence>
<dbReference type="PRINTS" id="PR00081">
    <property type="entry name" value="GDHRDH"/>
</dbReference>
<proteinExistence type="inferred from homology"/>
<keyword evidence="4" id="KW-1185">Reference proteome</keyword>
<dbReference type="KEGG" id="har:HEAR1805"/>
<dbReference type="InterPro" id="IPR020904">
    <property type="entry name" value="Sc_DH/Rdtase_CS"/>
</dbReference>
<dbReference type="Proteomes" id="UP000006697">
    <property type="component" value="Chromosome"/>
</dbReference>
<dbReference type="GO" id="GO:0003858">
    <property type="term" value="F:3-hydroxybutyrate dehydrogenase activity"/>
    <property type="evidence" value="ECO:0007669"/>
    <property type="project" value="UniProtKB-EC"/>
</dbReference>